<name>A0A6N7EFJ4_9MICO</name>
<feature type="domain" description="Peptidase M50" evidence="13">
    <location>
        <begin position="67"/>
        <end position="140"/>
    </location>
</feature>
<evidence type="ECO:0000256" key="3">
    <source>
        <dbReference type="ARBA" id="ARBA00007931"/>
    </source>
</evidence>
<reference evidence="14 15" key="1">
    <citation type="submission" date="2019-10" db="EMBL/GenBank/DDBJ databases">
        <title>Georgenia wutianyii sp. nov. and Georgenia yuyongxinii sp. nov. isolated from plateau pika (Ochotona curzoniae) in the Qinghai-Tibet plateau of China.</title>
        <authorList>
            <person name="Tian Z."/>
        </authorList>
    </citation>
    <scope>NUCLEOTIDE SEQUENCE [LARGE SCALE GENOMIC DNA]</scope>
    <source>
        <strain evidence="14 15">JCM 19765</strain>
    </source>
</reference>
<keyword evidence="15" id="KW-1185">Reference proteome</keyword>
<evidence type="ECO:0000256" key="12">
    <source>
        <dbReference type="SAM" id="Phobius"/>
    </source>
</evidence>
<feature type="transmembrane region" description="Helical" evidence="12">
    <location>
        <begin position="152"/>
        <end position="177"/>
    </location>
</feature>
<dbReference type="InterPro" id="IPR008915">
    <property type="entry name" value="Peptidase_M50"/>
</dbReference>
<evidence type="ECO:0000256" key="6">
    <source>
        <dbReference type="ARBA" id="ARBA00022723"/>
    </source>
</evidence>
<evidence type="ECO:0000256" key="2">
    <source>
        <dbReference type="ARBA" id="ARBA00004141"/>
    </source>
</evidence>
<dbReference type="AlphaFoldDB" id="A0A6N7EFJ4"/>
<evidence type="ECO:0000313" key="15">
    <source>
        <dbReference type="Proteomes" id="UP000437709"/>
    </source>
</evidence>
<keyword evidence="9 12" id="KW-1133">Transmembrane helix</keyword>
<dbReference type="EMBL" id="WHPC01000003">
    <property type="protein sequence ID" value="MPV35718.1"/>
    <property type="molecule type" value="Genomic_DNA"/>
</dbReference>
<evidence type="ECO:0000256" key="11">
    <source>
        <dbReference type="ARBA" id="ARBA00023136"/>
    </source>
</evidence>
<dbReference type="Pfam" id="PF02163">
    <property type="entry name" value="Peptidase_M50"/>
    <property type="match status" value="2"/>
</dbReference>
<keyword evidence="5 12" id="KW-0812">Transmembrane</keyword>
<comment type="subcellular location">
    <subcellularLocation>
        <location evidence="2">Membrane</location>
        <topology evidence="2">Multi-pass membrane protein</topology>
    </subcellularLocation>
</comment>
<evidence type="ECO:0000256" key="9">
    <source>
        <dbReference type="ARBA" id="ARBA00022989"/>
    </source>
</evidence>
<keyword evidence="4" id="KW-0645">Protease</keyword>
<dbReference type="GO" id="GO:0006508">
    <property type="term" value="P:proteolysis"/>
    <property type="evidence" value="ECO:0007669"/>
    <property type="project" value="UniProtKB-KW"/>
</dbReference>
<accession>A0A6N7EFJ4</accession>
<evidence type="ECO:0000256" key="7">
    <source>
        <dbReference type="ARBA" id="ARBA00022801"/>
    </source>
</evidence>
<dbReference type="RefSeq" id="WP_152195197.1">
    <property type="nucleotide sequence ID" value="NZ_VUKD01000003.1"/>
</dbReference>
<dbReference type="PANTHER" id="PTHR39188:SF3">
    <property type="entry name" value="STAGE IV SPORULATION PROTEIN FB"/>
    <property type="match status" value="1"/>
</dbReference>
<comment type="similarity">
    <text evidence="3">Belongs to the peptidase M50B family.</text>
</comment>
<keyword evidence="7" id="KW-0378">Hydrolase</keyword>
<evidence type="ECO:0000256" key="4">
    <source>
        <dbReference type="ARBA" id="ARBA00022670"/>
    </source>
</evidence>
<evidence type="ECO:0000259" key="13">
    <source>
        <dbReference type="Pfam" id="PF02163"/>
    </source>
</evidence>
<proteinExistence type="inferred from homology"/>
<dbReference type="GO" id="GO:0008237">
    <property type="term" value="F:metallopeptidase activity"/>
    <property type="evidence" value="ECO:0007669"/>
    <property type="project" value="UniProtKB-KW"/>
</dbReference>
<keyword evidence="6" id="KW-0479">Metal-binding</keyword>
<keyword evidence="8" id="KW-0862">Zinc</keyword>
<feature type="transmembrane region" description="Helical" evidence="12">
    <location>
        <begin position="58"/>
        <end position="78"/>
    </location>
</feature>
<evidence type="ECO:0000256" key="8">
    <source>
        <dbReference type="ARBA" id="ARBA00022833"/>
    </source>
</evidence>
<dbReference type="Proteomes" id="UP000437709">
    <property type="component" value="Unassembled WGS sequence"/>
</dbReference>
<gene>
    <name evidence="14" type="ORF">GB881_01405</name>
</gene>
<evidence type="ECO:0000256" key="5">
    <source>
        <dbReference type="ARBA" id="ARBA00022692"/>
    </source>
</evidence>
<protein>
    <submittedName>
        <fullName evidence="14">Peptidase M50</fullName>
    </submittedName>
</protein>
<dbReference type="GO" id="GO:0046872">
    <property type="term" value="F:metal ion binding"/>
    <property type="evidence" value="ECO:0007669"/>
    <property type="project" value="UniProtKB-KW"/>
</dbReference>
<feature type="transmembrane region" description="Helical" evidence="12">
    <location>
        <begin position="231"/>
        <end position="250"/>
    </location>
</feature>
<feature type="transmembrane region" description="Helical" evidence="12">
    <location>
        <begin position="119"/>
        <end position="140"/>
    </location>
</feature>
<dbReference type="GO" id="GO:0016020">
    <property type="term" value="C:membrane"/>
    <property type="evidence" value="ECO:0007669"/>
    <property type="project" value="UniProtKB-SubCell"/>
</dbReference>
<feature type="transmembrane region" description="Helical" evidence="12">
    <location>
        <begin position="198"/>
        <end position="219"/>
    </location>
</feature>
<evidence type="ECO:0000256" key="1">
    <source>
        <dbReference type="ARBA" id="ARBA00001947"/>
    </source>
</evidence>
<evidence type="ECO:0000313" key="14">
    <source>
        <dbReference type="EMBL" id="MPV35718.1"/>
    </source>
</evidence>
<evidence type="ECO:0000256" key="10">
    <source>
        <dbReference type="ARBA" id="ARBA00023049"/>
    </source>
</evidence>
<sequence>MSQATDRPRLGMRTSSGWVIGRVGGVPVVLAPSWLLIAAVLVLLYYPVVSSYVPRAPTGTVVLTTLAFVVMLFVSVLVHELAHGLTAAPLGARAREYVVTFWGGHTAFDRELPGPGSSALVSIAGPAANAALAGLAWLVLETVGLDRLDITAWLVLFAAVIANGIVAAFNLLPGLPLDGGRVLESLVWKITGDRARGTVVAAWGGRVVVIGVLLWFLVVPMLRGGRPDLTSVIWVVLLGSFLWAGASQALRGAGMQRAAAAVDLRSLAVPTVVLDATASLAAADTVLSGGGAAVVLVHAGRPVAMLDPSAVAAVPPEHRATTSLGSVARTLAPEQVVAPLTGPSAVAAVAKAQRHGPAVVLHDGVQVLGVVEVAAVARAMGIRGT</sequence>
<comment type="cofactor">
    <cofactor evidence="1">
        <name>Zn(2+)</name>
        <dbReference type="ChEBI" id="CHEBI:29105"/>
    </cofactor>
</comment>
<comment type="caution">
    <text evidence="14">The sequence shown here is derived from an EMBL/GenBank/DDBJ whole genome shotgun (WGS) entry which is preliminary data.</text>
</comment>
<organism evidence="14 15">
    <name type="scientific">Georgenia subflava</name>
    <dbReference type="NCBI Taxonomy" id="1622177"/>
    <lineage>
        <taxon>Bacteria</taxon>
        <taxon>Bacillati</taxon>
        <taxon>Actinomycetota</taxon>
        <taxon>Actinomycetes</taxon>
        <taxon>Micrococcales</taxon>
        <taxon>Bogoriellaceae</taxon>
        <taxon>Georgenia</taxon>
    </lineage>
</organism>
<keyword evidence="11 12" id="KW-0472">Membrane</keyword>
<feature type="transmembrane region" description="Helical" evidence="12">
    <location>
        <begin position="20"/>
        <end position="46"/>
    </location>
</feature>
<feature type="domain" description="Peptidase M50" evidence="13">
    <location>
        <begin position="154"/>
        <end position="200"/>
    </location>
</feature>
<dbReference type="OrthoDB" id="9781963at2"/>
<keyword evidence="10" id="KW-0482">Metalloprotease</keyword>
<dbReference type="PANTHER" id="PTHR39188">
    <property type="entry name" value="MEMBRANE-ASSOCIATED ZINC METALLOPROTEASE M50B"/>
    <property type="match status" value="1"/>
</dbReference>